<evidence type="ECO:0000259" key="1">
    <source>
        <dbReference type="SMART" id="SM00507"/>
    </source>
</evidence>
<gene>
    <name evidence="2" type="ORF">BCB44BAC_04592</name>
</gene>
<protein>
    <recommendedName>
        <fullName evidence="1">HNH nuclease domain-containing protein</fullName>
    </recommendedName>
</protein>
<dbReference type="CDD" id="cd00085">
    <property type="entry name" value="HNHc"/>
    <property type="match status" value="1"/>
</dbReference>
<sequence>MMDTYEELCQSFRNLSQAYWKETGRSKICERCCSTVDVHLHHKKALQLGGTNAYDNLVPLCGECHREYHRHFEGVKTFEYFMNTPKHTELIGIWEMLNSQTVDFLLGKEVKDLINKGLWIKRDLQKSSFEEKTESK</sequence>
<organism evidence="2 3">
    <name type="scientific">Bacillus cytotoxicus</name>
    <dbReference type="NCBI Taxonomy" id="580165"/>
    <lineage>
        <taxon>Bacteria</taxon>
        <taxon>Bacillati</taxon>
        <taxon>Bacillota</taxon>
        <taxon>Bacilli</taxon>
        <taxon>Bacillales</taxon>
        <taxon>Bacillaceae</taxon>
        <taxon>Bacillus</taxon>
        <taxon>Bacillus cereus group</taxon>
    </lineage>
</organism>
<dbReference type="Gene3D" id="1.10.30.50">
    <property type="match status" value="1"/>
</dbReference>
<feature type="domain" description="HNH nuclease" evidence="1">
    <location>
        <begin position="18"/>
        <end position="66"/>
    </location>
</feature>
<dbReference type="SMART" id="SM00507">
    <property type="entry name" value="HNHc"/>
    <property type="match status" value="1"/>
</dbReference>
<dbReference type="GO" id="GO:0008270">
    <property type="term" value="F:zinc ion binding"/>
    <property type="evidence" value="ECO:0007669"/>
    <property type="project" value="InterPro"/>
</dbReference>
<dbReference type="InterPro" id="IPR003615">
    <property type="entry name" value="HNH_nuc"/>
</dbReference>
<dbReference type="Pfam" id="PF01844">
    <property type="entry name" value="HNH"/>
    <property type="match status" value="1"/>
</dbReference>
<evidence type="ECO:0000313" key="2">
    <source>
        <dbReference type="EMBL" id="SCM08387.1"/>
    </source>
</evidence>
<dbReference type="EMBL" id="FMIK01000068">
    <property type="protein sequence ID" value="SCM08387.1"/>
    <property type="molecule type" value="Genomic_DNA"/>
</dbReference>
<dbReference type="AlphaFoldDB" id="A0AAX2CNZ1"/>
<evidence type="ECO:0000313" key="3">
    <source>
        <dbReference type="Proteomes" id="UP000242164"/>
    </source>
</evidence>
<dbReference type="InterPro" id="IPR002711">
    <property type="entry name" value="HNH"/>
</dbReference>
<proteinExistence type="predicted"/>
<dbReference type="GO" id="GO:0003676">
    <property type="term" value="F:nucleic acid binding"/>
    <property type="evidence" value="ECO:0007669"/>
    <property type="project" value="InterPro"/>
</dbReference>
<comment type="caution">
    <text evidence="2">The sequence shown here is derived from an EMBL/GenBank/DDBJ whole genome shotgun (WGS) entry which is preliminary data.</text>
</comment>
<reference evidence="2 3" key="1">
    <citation type="submission" date="2016-08" db="EMBL/GenBank/DDBJ databases">
        <authorList>
            <person name="Loux V."/>
            <person name="Rue O."/>
        </authorList>
    </citation>
    <scope>NUCLEOTIDE SEQUENCE [LARGE SCALE GENOMIC DNA]</scope>
    <source>
        <strain evidence="2 3">AFSSA_08CEB44bac</strain>
    </source>
</reference>
<accession>A0AAX2CNZ1</accession>
<dbReference type="Proteomes" id="UP000242164">
    <property type="component" value="Unassembled WGS sequence"/>
</dbReference>
<name>A0AAX2CNZ1_9BACI</name>
<dbReference type="GO" id="GO:0004519">
    <property type="term" value="F:endonuclease activity"/>
    <property type="evidence" value="ECO:0007669"/>
    <property type="project" value="InterPro"/>
</dbReference>